<accession>A0AA40KG16</accession>
<sequence length="612" mass="70975">MSVIRRKRNYRPISSTEESTSEITFGTYDKNSSLRENSNNVHSVLQNCSSKQYMNTYKSNIKRKDNINNQKRHKCFTSDSDLDNSDNDNRASKKKIKRTENKKQTIVDYDLVNTSSSNSSLFGIQNKTTHLRTNNGNKKRCNIVEEIRFVREDNVFDRQNYHNSHLIEPNTSILQNRQEKQKNVENFKPHIENVIEGLKYKFSKYNFHIRQIQSKYITGNIITLQNVENIMFIFSSIISKLKEELTEQQKILENCYLKWTMKFNLNEQSNCNINNEDMEIENESFNDDVLEMMELSMQNSNETFSENTHRKQSSDTTKRLEKNVWENNKNTKFQQNIRNNNNRNNEIPLKTKDSIVETNQTLITQTDNKNKTVDKSKKNVLSVLSDLKDINIVKVPKTYSTVNKKNISKRESLSQNITDTLKQPFNSKQNESTKKEIIDDSDICSTCSTVAFYSPQHKHILLSNVDKQTNKLVNINEDENSDDSESLLLEPTMSVNEICGKSEETVINKNCSSNRNGNFNIQHIETKSNRNSQIVSKVPVALSNNKDPILQKQLNSVPCTNKSSNKKYQVTHTCNTYKDIDSNKRLINQVGKNIVDKKLGLICQVVVDKYKQ</sequence>
<feature type="region of interest" description="Disordered" evidence="1">
    <location>
        <begin position="1"/>
        <end position="20"/>
    </location>
</feature>
<comment type="caution">
    <text evidence="2">The sequence shown here is derived from an EMBL/GenBank/DDBJ whole genome shotgun (WGS) entry which is preliminary data.</text>
</comment>
<feature type="compositionally biased region" description="Basic residues" evidence="1">
    <location>
        <begin position="1"/>
        <end position="10"/>
    </location>
</feature>
<evidence type="ECO:0000256" key="1">
    <source>
        <dbReference type="SAM" id="MobiDB-lite"/>
    </source>
</evidence>
<keyword evidence="3" id="KW-1185">Reference proteome</keyword>
<reference evidence="2" key="1">
    <citation type="submission" date="2021-10" db="EMBL/GenBank/DDBJ databases">
        <title>Melipona bicolor Genome sequencing and assembly.</title>
        <authorList>
            <person name="Araujo N.S."/>
            <person name="Arias M.C."/>
        </authorList>
    </citation>
    <scope>NUCLEOTIDE SEQUENCE</scope>
    <source>
        <strain evidence="2">USP_2M_L1-L4_2017</strain>
        <tissue evidence="2">Whole body</tissue>
    </source>
</reference>
<protein>
    <submittedName>
        <fullName evidence="2">Uncharacterized protein</fullName>
    </submittedName>
</protein>
<feature type="region of interest" description="Disordered" evidence="1">
    <location>
        <begin position="75"/>
        <end position="101"/>
    </location>
</feature>
<evidence type="ECO:0000313" key="2">
    <source>
        <dbReference type="EMBL" id="KAK1118872.1"/>
    </source>
</evidence>
<name>A0AA40KG16_9HYME</name>
<proteinExistence type="predicted"/>
<dbReference type="Proteomes" id="UP001177670">
    <property type="component" value="Unassembled WGS sequence"/>
</dbReference>
<organism evidence="2 3">
    <name type="scientific">Melipona bicolor</name>
    <dbReference type="NCBI Taxonomy" id="60889"/>
    <lineage>
        <taxon>Eukaryota</taxon>
        <taxon>Metazoa</taxon>
        <taxon>Ecdysozoa</taxon>
        <taxon>Arthropoda</taxon>
        <taxon>Hexapoda</taxon>
        <taxon>Insecta</taxon>
        <taxon>Pterygota</taxon>
        <taxon>Neoptera</taxon>
        <taxon>Endopterygota</taxon>
        <taxon>Hymenoptera</taxon>
        <taxon>Apocrita</taxon>
        <taxon>Aculeata</taxon>
        <taxon>Apoidea</taxon>
        <taxon>Anthophila</taxon>
        <taxon>Apidae</taxon>
        <taxon>Melipona</taxon>
    </lineage>
</organism>
<gene>
    <name evidence="2" type="ORF">K0M31_014643</name>
</gene>
<evidence type="ECO:0000313" key="3">
    <source>
        <dbReference type="Proteomes" id="UP001177670"/>
    </source>
</evidence>
<dbReference type="AlphaFoldDB" id="A0AA40KG16"/>
<dbReference type="EMBL" id="JAHYIQ010000040">
    <property type="protein sequence ID" value="KAK1118872.1"/>
    <property type="molecule type" value="Genomic_DNA"/>
</dbReference>